<gene>
    <name evidence="10" type="primary">ND3</name>
</gene>
<comment type="similarity">
    <text evidence="2 9">Belongs to the complex I subunit 3 family.</text>
</comment>
<keyword evidence="9" id="KW-0249">Electron transport</keyword>
<evidence type="ECO:0000256" key="6">
    <source>
        <dbReference type="ARBA" id="ARBA00022989"/>
    </source>
</evidence>
<evidence type="ECO:0000313" key="10">
    <source>
        <dbReference type="EMBL" id="BAV82933.1"/>
    </source>
</evidence>
<evidence type="ECO:0000256" key="8">
    <source>
        <dbReference type="ARBA" id="ARBA00049551"/>
    </source>
</evidence>
<reference evidence="10" key="1">
    <citation type="submission" date="2016-10" db="EMBL/GenBank/DDBJ databases">
        <title>Complete mitochondrial genomes of 50 helminths species.</title>
        <authorList>
            <person name="Kikuchi T."/>
            <person name="Holroyd N."/>
            <person name="Berriman M."/>
        </authorList>
    </citation>
    <scope>NUCLEOTIDE SEQUENCE</scope>
</reference>
<keyword evidence="9" id="KW-0679">Respiratory chain</keyword>
<keyword evidence="9" id="KW-0830">Ubiquinone</keyword>
<proteinExistence type="inferred from homology"/>
<evidence type="ECO:0000256" key="9">
    <source>
        <dbReference type="RuleBase" id="RU003640"/>
    </source>
</evidence>
<keyword evidence="4 9" id="KW-0813">Transport</keyword>
<evidence type="ECO:0000256" key="7">
    <source>
        <dbReference type="ARBA" id="ARBA00023136"/>
    </source>
</evidence>
<keyword evidence="6 9" id="KW-1133">Transmembrane helix</keyword>
<keyword evidence="7 9" id="KW-0472">Membrane</keyword>
<dbReference type="EMBL" id="AP017706">
    <property type="protein sequence ID" value="BAV82933.1"/>
    <property type="molecule type" value="Genomic_DNA"/>
</dbReference>
<protein>
    <recommendedName>
        <fullName evidence="3 9">NADH-ubiquinone oxidoreductase chain 3</fullName>
        <ecNumber evidence="9">7.1.1.2</ecNumber>
    </recommendedName>
</protein>
<evidence type="ECO:0000256" key="3">
    <source>
        <dbReference type="ARBA" id="ARBA00021007"/>
    </source>
</evidence>
<keyword evidence="9 10" id="KW-0496">Mitochondrion</keyword>
<organism evidence="10">
    <name type="scientific">Echinostoma caproni</name>
    <dbReference type="NCBI Taxonomy" id="27848"/>
    <lineage>
        <taxon>Eukaryota</taxon>
        <taxon>Metazoa</taxon>
        <taxon>Spiralia</taxon>
        <taxon>Lophotrochozoa</taxon>
        <taxon>Platyhelminthes</taxon>
        <taxon>Trematoda</taxon>
        <taxon>Digenea</taxon>
        <taxon>Plagiorchiida</taxon>
        <taxon>Echinostomata</taxon>
        <taxon>Echinostomatoidea</taxon>
        <taxon>Echinostomatidae</taxon>
        <taxon>Echinostoma</taxon>
    </lineage>
</organism>
<dbReference type="InterPro" id="IPR038430">
    <property type="entry name" value="NDAH_ubi_oxred_su3_sf"/>
</dbReference>
<dbReference type="InterPro" id="IPR000440">
    <property type="entry name" value="NADH_UbQ/plastoQ_OxRdtase_su3"/>
</dbReference>
<evidence type="ECO:0000256" key="5">
    <source>
        <dbReference type="ARBA" id="ARBA00022692"/>
    </source>
</evidence>
<geneLocation type="mitochondrion" evidence="10"/>
<dbReference type="EC" id="7.1.1.2" evidence="9"/>
<dbReference type="GO" id="GO:0031966">
    <property type="term" value="C:mitochondrial membrane"/>
    <property type="evidence" value="ECO:0007669"/>
    <property type="project" value="UniProtKB-SubCell"/>
</dbReference>
<comment type="function">
    <text evidence="9">Core subunit of the mitochondrial membrane respiratory chain NADH dehydrogenase (Complex I) which catalyzes electron transfer from NADH through the respiratory chain, using ubiquinone as an electron acceptor. Essential for the catalytic activity of complex I.</text>
</comment>
<dbReference type="AlphaFoldDB" id="A0A1E1GJ82"/>
<keyword evidence="5 9" id="KW-0812">Transmembrane</keyword>
<name>A0A1E1GJ82_9TREM</name>
<evidence type="ECO:0000256" key="1">
    <source>
        <dbReference type="ARBA" id="ARBA00004370"/>
    </source>
</evidence>
<dbReference type="GO" id="GO:0008137">
    <property type="term" value="F:NADH dehydrogenase (ubiquinone) activity"/>
    <property type="evidence" value="ECO:0007669"/>
    <property type="project" value="UniProtKB-UniRule"/>
</dbReference>
<keyword evidence="9" id="KW-1278">Translocase</keyword>
<accession>A0A1E1GJ82</accession>
<dbReference type="Gene3D" id="1.20.58.1610">
    <property type="entry name" value="NADH:ubiquinone/plastoquinone oxidoreductase, chain 3"/>
    <property type="match status" value="1"/>
</dbReference>
<feature type="transmembrane region" description="Helical" evidence="9">
    <location>
        <begin position="7"/>
        <end position="30"/>
    </location>
</feature>
<keyword evidence="9" id="KW-0520">NAD</keyword>
<evidence type="ECO:0000256" key="2">
    <source>
        <dbReference type="ARBA" id="ARBA00008472"/>
    </source>
</evidence>
<sequence length="123" mass="14770">MLCWGFLVFLYCLFWFVLVFFLVVVFHLFVWNLDLNIFSGERAWVSSFECGFIAQRLVENYFSYTYFILLVFFVVFDLEVSLLLNLPLQGILYKNLFYYLFFLVLLGVGFGMEISRGYVRWGY</sequence>
<comment type="subcellular location">
    <subcellularLocation>
        <location evidence="1">Membrane</location>
    </subcellularLocation>
    <subcellularLocation>
        <location evidence="9">Mitochondrion membrane</location>
        <topology evidence="9">Multi-pass membrane protein</topology>
    </subcellularLocation>
</comment>
<dbReference type="Pfam" id="PF00507">
    <property type="entry name" value="Oxidored_q4"/>
    <property type="match status" value="1"/>
</dbReference>
<feature type="transmembrane region" description="Helical" evidence="9">
    <location>
        <begin position="96"/>
        <end position="114"/>
    </location>
</feature>
<feature type="transmembrane region" description="Helical" evidence="9">
    <location>
        <begin position="64"/>
        <end position="84"/>
    </location>
</feature>
<comment type="catalytic activity">
    <reaction evidence="8 9">
        <text>a ubiquinone + NADH + 5 H(+)(in) = a ubiquinol + NAD(+) + 4 H(+)(out)</text>
        <dbReference type="Rhea" id="RHEA:29091"/>
        <dbReference type="Rhea" id="RHEA-COMP:9565"/>
        <dbReference type="Rhea" id="RHEA-COMP:9566"/>
        <dbReference type="ChEBI" id="CHEBI:15378"/>
        <dbReference type="ChEBI" id="CHEBI:16389"/>
        <dbReference type="ChEBI" id="CHEBI:17976"/>
        <dbReference type="ChEBI" id="CHEBI:57540"/>
        <dbReference type="ChEBI" id="CHEBI:57945"/>
        <dbReference type="EC" id="7.1.1.2"/>
    </reaction>
</comment>
<evidence type="ECO:0000256" key="4">
    <source>
        <dbReference type="ARBA" id="ARBA00022448"/>
    </source>
</evidence>